<dbReference type="AlphaFoldDB" id="A0A9N8E6L4"/>
<proteinExistence type="predicted"/>
<comment type="caution">
    <text evidence="2">The sequence shown here is derived from an EMBL/GenBank/DDBJ whole genome shotgun (WGS) entry which is preliminary data.</text>
</comment>
<feature type="region of interest" description="Disordered" evidence="1">
    <location>
        <begin position="657"/>
        <end position="682"/>
    </location>
</feature>
<dbReference type="Proteomes" id="UP001153069">
    <property type="component" value="Unassembled WGS sequence"/>
</dbReference>
<dbReference type="OrthoDB" id="56570at2759"/>
<sequence length="682" mass="77846">MADDNDEFDSDEASREARERYALSLEQRRKETKDFLASLSSDDDDAEDEELFADPLALARARVHNQLPPDQLLQCSQLSQPPPDYNGDPSQRSLSQFSQPSQLSQPGLATFSPPVVPAQVPAPQDRSLTQVLQTAPLTFVPVLDQAVNLRNWQNHILQMSKGAMPLPPGQLDMLQAYENQRVVTANTAAAANNTLDHSKQASKPAAKRTVRPTANDAEAAAAAPAPAAKKARSRKPKVTEEDKKKQAEEKEKEFLQVNALINQWNSDYRKNIECVEEEDTRSKTGAIHQVAKYFVVRRGTTEEKKYDMASWSNLQLRNFSLKCQIKGGGNLNMFNCRKEIAMWKTMGTMYKATDIPCPQTTLQQRRLNTLMRLINVCFHKRFVHNFIDLNDAKKRKHYEEAHGGSPIKHFFQEVSTFMNDPSNNAELMVLIPDDFGHIEQFKENGDFNVSDYNQQTVKSCHQHMRDLMKARETCMQKGMKASGNHASDFWDYATNKTFTRVRKNEAPLPAKAVLYVNVRCTEYPAIDGKFASMLQDSLKSDSDKDMEGTADSGEKKTTAAKREKAIMERFDTVRDEMKEEQQKTYQQRQQYIAIRQQEMEEERRSKAWDEYRQLGREYNLMTDANNPLNDRYRENIADRLRQLEKILGIKKKKTMVIELSSDSSSDEDVANKQSNKSDNGKE</sequence>
<feature type="region of interest" description="Disordered" evidence="1">
    <location>
        <begin position="539"/>
        <end position="561"/>
    </location>
</feature>
<name>A0A9N8E6L4_9STRA</name>
<evidence type="ECO:0000313" key="2">
    <source>
        <dbReference type="EMBL" id="CAB9515477.1"/>
    </source>
</evidence>
<feature type="compositionally biased region" description="Low complexity" evidence="1">
    <location>
        <begin position="89"/>
        <end position="108"/>
    </location>
</feature>
<feature type="compositionally biased region" description="Low complexity" evidence="1">
    <location>
        <begin position="211"/>
        <end position="228"/>
    </location>
</feature>
<feature type="region of interest" description="Disordered" evidence="1">
    <location>
        <begin position="191"/>
        <end position="250"/>
    </location>
</feature>
<dbReference type="EMBL" id="CAICTM010000717">
    <property type="protein sequence ID" value="CAB9515477.1"/>
    <property type="molecule type" value="Genomic_DNA"/>
</dbReference>
<feature type="compositionally biased region" description="Polar residues" evidence="1">
    <location>
        <begin position="671"/>
        <end position="682"/>
    </location>
</feature>
<evidence type="ECO:0000256" key="1">
    <source>
        <dbReference type="SAM" id="MobiDB-lite"/>
    </source>
</evidence>
<gene>
    <name evidence="2" type="ORF">SEMRO_718_G192200.1</name>
</gene>
<feature type="region of interest" description="Disordered" evidence="1">
    <location>
        <begin position="1"/>
        <end position="20"/>
    </location>
</feature>
<evidence type="ECO:0000313" key="3">
    <source>
        <dbReference type="Proteomes" id="UP001153069"/>
    </source>
</evidence>
<feature type="compositionally biased region" description="Basic and acidic residues" evidence="1">
    <location>
        <begin position="237"/>
        <end position="250"/>
    </location>
</feature>
<keyword evidence="3" id="KW-1185">Reference proteome</keyword>
<protein>
    <submittedName>
        <fullName evidence="2">Uncharacterized protein</fullName>
    </submittedName>
</protein>
<reference evidence="2" key="1">
    <citation type="submission" date="2020-06" db="EMBL/GenBank/DDBJ databases">
        <authorList>
            <consortium name="Plant Systems Biology data submission"/>
        </authorList>
    </citation>
    <scope>NUCLEOTIDE SEQUENCE</scope>
    <source>
        <strain evidence="2">D6</strain>
    </source>
</reference>
<feature type="compositionally biased region" description="Acidic residues" evidence="1">
    <location>
        <begin position="1"/>
        <end position="11"/>
    </location>
</feature>
<organism evidence="2 3">
    <name type="scientific">Seminavis robusta</name>
    <dbReference type="NCBI Taxonomy" id="568900"/>
    <lineage>
        <taxon>Eukaryota</taxon>
        <taxon>Sar</taxon>
        <taxon>Stramenopiles</taxon>
        <taxon>Ochrophyta</taxon>
        <taxon>Bacillariophyta</taxon>
        <taxon>Bacillariophyceae</taxon>
        <taxon>Bacillariophycidae</taxon>
        <taxon>Naviculales</taxon>
        <taxon>Naviculaceae</taxon>
        <taxon>Seminavis</taxon>
    </lineage>
</organism>
<feature type="region of interest" description="Disordered" evidence="1">
    <location>
        <begin position="73"/>
        <end position="121"/>
    </location>
</feature>
<accession>A0A9N8E6L4</accession>